<dbReference type="Proteomes" id="UP000092154">
    <property type="component" value="Unassembled WGS sequence"/>
</dbReference>
<proteinExistence type="inferred from homology"/>
<evidence type="ECO:0000256" key="10">
    <source>
        <dbReference type="ARBA" id="ARBA00047821"/>
    </source>
</evidence>
<evidence type="ECO:0000313" key="13">
    <source>
        <dbReference type="EMBL" id="OAX42390.1"/>
    </source>
</evidence>
<dbReference type="GO" id="GO:0043998">
    <property type="term" value="F:histone H2A acetyltransferase activity"/>
    <property type="evidence" value="ECO:0007669"/>
    <property type="project" value="InterPro"/>
</dbReference>
<dbReference type="FunCoup" id="A0A1B7NBY0">
    <property type="interactions" value="689"/>
</dbReference>
<dbReference type="PANTHER" id="PTHR20531:SF1">
    <property type="entry name" value="N-ALPHA-ACETYLTRANSFERASE 40"/>
    <property type="match status" value="1"/>
</dbReference>
<keyword evidence="8" id="KW-0539">Nucleus</keyword>
<evidence type="ECO:0000313" key="14">
    <source>
        <dbReference type="Proteomes" id="UP000092154"/>
    </source>
</evidence>
<evidence type="ECO:0000256" key="1">
    <source>
        <dbReference type="ARBA" id="ARBA00004123"/>
    </source>
</evidence>
<comment type="similarity">
    <text evidence="3">Belongs to the acetyltransferase family. NAA40 subfamily.</text>
</comment>
<evidence type="ECO:0000256" key="5">
    <source>
        <dbReference type="ARBA" id="ARBA00015043"/>
    </source>
</evidence>
<dbReference type="Pfam" id="PF00583">
    <property type="entry name" value="Acetyltransf_1"/>
    <property type="match status" value="1"/>
</dbReference>
<dbReference type="InterPro" id="IPR016181">
    <property type="entry name" value="Acyl_CoA_acyltransferase"/>
</dbReference>
<dbReference type="InterPro" id="IPR000182">
    <property type="entry name" value="GNAT_dom"/>
</dbReference>
<comment type="catalytic activity">
    <reaction evidence="10">
        <text>N-terminal L-seryl-[histone H2A] + acetyl-CoA = N-terminal N(alpha)-acetyl-L-seryl-[histone H2A] + CoA + H(+)</text>
        <dbReference type="Rhea" id="RHEA:50600"/>
        <dbReference type="Rhea" id="RHEA-COMP:12742"/>
        <dbReference type="Rhea" id="RHEA-COMP:12744"/>
        <dbReference type="ChEBI" id="CHEBI:15378"/>
        <dbReference type="ChEBI" id="CHEBI:57287"/>
        <dbReference type="ChEBI" id="CHEBI:57288"/>
        <dbReference type="ChEBI" id="CHEBI:64738"/>
        <dbReference type="ChEBI" id="CHEBI:83690"/>
        <dbReference type="EC" id="2.3.1.257"/>
    </reaction>
</comment>
<evidence type="ECO:0000259" key="12">
    <source>
        <dbReference type="PROSITE" id="PS51186"/>
    </source>
</evidence>
<evidence type="ECO:0000256" key="2">
    <source>
        <dbReference type="ARBA" id="ARBA00004496"/>
    </source>
</evidence>
<dbReference type="GO" id="GO:0005737">
    <property type="term" value="C:cytoplasm"/>
    <property type="evidence" value="ECO:0007669"/>
    <property type="project" value="UniProtKB-SubCell"/>
</dbReference>
<evidence type="ECO:0000256" key="9">
    <source>
        <dbReference type="ARBA" id="ARBA00023315"/>
    </source>
</evidence>
<keyword evidence="14" id="KW-1185">Reference proteome</keyword>
<dbReference type="OrthoDB" id="424551at2759"/>
<evidence type="ECO:0000256" key="8">
    <source>
        <dbReference type="ARBA" id="ARBA00023242"/>
    </source>
</evidence>
<feature type="domain" description="N-acetyltransferase" evidence="12">
    <location>
        <begin position="59"/>
        <end position="203"/>
    </location>
</feature>
<reference evidence="13 14" key="1">
    <citation type="submission" date="2016-06" db="EMBL/GenBank/DDBJ databases">
        <title>Comparative genomics of the ectomycorrhizal sister species Rhizopogon vinicolor and Rhizopogon vesiculosus (Basidiomycota: Boletales) reveals a divergence of the mating type B locus.</title>
        <authorList>
            <consortium name="DOE Joint Genome Institute"/>
            <person name="Mujic A.B."/>
            <person name="Kuo A."/>
            <person name="Tritt A."/>
            <person name="Lipzen A."/>
            <person name="Chen C."/>
            <person name="Johnson J."/>
            <person name="Sharma A."/>
            <person name="Barry K."/>
            <person name="Grigoriev I.V."/>
            <person name="Spatafora J.W."/>
        </authorList>
    </citation>
    <scope>NUCLEOTIDE SEQUENCE [LARGE SCALE GENOMIC DNA]</scope>
    <source>
        <strain evidence="13 14">AM-OR11-026</strain>
    </source>
</reference>
<comment type="subcellular location">
    <subcellularLocation>
        <location evidence="2">Cytoplasm</location>
    </subcellularLocation>
    <subcellularLocation>
        <location evidence="1">Nucleus</location>
    </subcellularLocation>
</comment>
<dbReference type="PROSITE" id="PS51186">
    <property type="entry name" value="GNAT"/>
    <property type="match status" value="1"/>
</dbReference>
<dbReference type="GO" id="GO:1990189">
    <property type="term" value="F:protein N-terminal-serine acetyltransferase activity"/>
    <property type="evidence" value="ECO:0007669"/>
    <property type="project" value="UniProtKB-EC"/>
</dbReference>
<dbReference type="EC" id="2.3.1.257" evidence="4"/>
<dbReference type="SUPFAM" id="SSF55729">
    <property type="entry name" value="Acyl-CoA N-acyltransferases (Nat)"/>
    <property type="match status" value="1"/>
</dbReference>
<dbReference type="AlphaFoldDB" id="A0A1B7NBY0"/>
<dbReference type="GO" id="GO:0005634">
    <property type="term" value="C:nucleus"/>
    <property type="evidence" value="ECO:0007669"/>
    <property type="project" value="UniProtKB-SubCell"/>
</dbReference>
<dbReference type="Gene3D" id="3.40.630.30">
    <property type="match status" value="1"/>
</dbReference>
<keyword evidence="9 13" id="KW-0012">Acyltransferase</keyword>
<evidence type="ECO:0000256" key="11">
    <source>
        <dbReference type="ARBA" id="ARBA00049524"/>
    </source>
</evidence>
<dbReference type="EMBL" id="KV448158">
    <property type="protein sequence ID" value="OAX42390.1"/>
    <property type="molecule type" value="Genomic_DNA"/>
</dbReference>
<comment type="catalytic activity">
    <reaction evidence="11">
        <text>N-terminal L-seryl-[histone H4] + acetyl-CoA = N-terminal N(alpha)-acetyl-L-seryl-[histone H4] + CoA + H(+)</text>
        <dbReference type="Rhea" id="RHEA:50596"/>
        <dbReference type="Rhea" id="RHEA-COMP:12740"/>
        <dbReference type="Rhea" id="RHEA-COMP:12743"/>
        <dbReference type="ChEBI" id="CHEBI:15378"/>
        <dbReference type="ChEBI" id="CHEBI:57287"/>
        <dbReference type="ChEBI" id="CHEBI:57288"/>
        <dbReference type="ChEBI" id="CHEBI:64738"/>
        <dbReference type="ChEBI" id="CHEBI:83690"/>
        <dbReference type="EC" id="2.3.1.257"/>
    </reaction>
</comment>
<dbReference type="CDD" id="cd04301">
    <property type="entry name" value="NAT_SF"/>
    <property type="match status" value="1"/>
</dbReference>
<organism evidence="13 14">
    <name type="scientific">Rhizopogon vinicolor AM-OR11-026</name>
    <dbReference type="NCBI Taxonomy" id="1314800"/>
    <lineage>
        <taxon>Eukaryota</taxon>
        <taxon>Fungi</taxon>
        <taxon>Dikarya</taxon>
        <taxon>Basidiomycota</taxon>
        <taxon>Agaricomycotina</taxon>
        <taxon>Agaricomycetes</taxon>
        <taxon>Agaricomycetidae</taxon>
        <taxon>Boletales</taxon>
        <taxon>Suillineae</taxon>
        <taxon>Rhizopogonaceae</taxon>
        <taxon>Rhizopogon</taxon>
    </lineage>
</organism>
<dbReference type="InterPro" id="IPR039949">
    <property type="entry name" value="NAA40"/>
</dbReference>
<dbReference type="GO" id="GO:0010485">
    <property type="term" value="F:histone H4 acetyltransferase activity"/>
    <property type="evidence" value="ECO:0007669"/>
    <property type="project" value="InterPro"/>
</dbReference>
<evidence type="ECO:0000256" key="6">
    <source>
        <dbReference type="ARBA" id="ARBA00022490"/>
    </source>
</evidence>
<dbReference type="STRING" id="1314800.A0A1B7NBY0"/>
<dbReference type="PANTHER" id="PTHR20531">
    <property type="entry name" value="N-ALPHA-ACETYLTRANSFERASE 40"/>
    <property type="match status" value="1"/>
</dbReference>
<accession>A0A1B7NBY0</accession>
<evidence type="ECO:0000256" key="7">
    <source>
        <dbReference type="ARBA" id="ARBA00022679"/>
    </source>
</evidence>
<keyword evidence="7 13" id="KW-0808">Transferase</keyword>
<name>A0A1B7NBY0_9AGAM</name>
<evidence type="ECO:0000256" key="3">
    <source>
        <dbReference type="ARBA" id="ARBA00008870"/>
    </source>
</evidence>
<gene>
    <name evidence="13" type="ORF">K503DRAFT_766848</name>
</gene>
<keyword evidence="6" id="KW-0963">Cytoplasm</keyword>
<evidence type="ECO:0000256" key="4">
    <source>
        <dbReference type="ARBA" id="ARBA00012950"/>
    </source>
</evidence>
<sequence>MSSSAVVNRANKATATQLEECLSTPRELNGVRLHLAVKTSSELSGVERERVWSIFENNMRLLYATSSFGWDPRSKKEEMFHPQARLILCERCDDAFLSSEPFPSESRMVAYTILRFEREAKQDVVYCYELQVTEQSRGLGLGKLLTSALSDIGSQWGMKKVMLTVFKANSAALAFYKSLGFDLDISSPGLVEEDGWQDEDELDCDYVILSKFIP</sequence>
<protein>
    <recommendedName>
        <fullName evidence="5">N-alpha-acetyltransferase 40</fullName>
        <ecNumber evidence="4">2.3.1.257</ecNumber>
    </recommendedName>
</protein>
<dbReference type="InParanoid" id="A0A1B7NBY0"/>